<gene>
    <name evidence="2" type="ORF">ACFO3U_06015</name>
</gene>
<dbReference type="InterPro" id="IPR001296">
    <property type="entry name" value="Glyco_trans_1"/>
</dbReference>
<organism evidence="2 3">
    <name type="scientific">Flavobacterium ponti</name>
    <dbReference type="NCBI Taxonomy" id="665133"/>
    <lineage>
        <taxon>Bacteria</taxon>
        <taxon>Pseudomonadati</taxon>
        <taxon>Bacteroidota</taxon>
        <taxon>Flavobacteriia</taxon>
        <taxon>Flavobacteriales</taxon>
        <taxon>Flavobacteriaceae</taxon>
        <taxon>Flavobacterium</taxon>
    </lineage>
</organism>
<evidence type="ECO:0000313" key="2">
    <source>
        <dbReference type="EMBL" id="MFC4739545.1"/>
    </source>
</evidence>
<dbReference type="PANTHER" id="PTHR12526">
    <property type="entry name" value="GLYCOSYLTRANSFERASE"/>
    <property type="match status" value="1"/>
</dbReference>
<dbReference type="RefSeq" id="WP_379739203.1">
    <property type="nucleotide sequence ID" value="NZ_JBHSGW010000004.1"/>
</dbReference>
<dbReference type="Pfam" id="PF00534">
    <property type="entry name" value="Glycos_transf_1"/>
    <property type="match status" value="1"/>
</dbReference>
<keyword evidence="2" id="KW-0328">Glycosyltransferase</keyword>
<keyword evidence="2" id="KW-0808">Transferase</keyword>
<dbReference type="CDD" id="cd03801">
    <property type="entry name" value="GT4_PimA-like"/>
    <property type="match status" value="1"/>
</dbReference>
<comment type="caution">
    <text evidence="2">The sequence shown here is derived from an EMBL/GenBank/DDBJ whole genome shotgun (WGS) entry which is preliminary data.</text>
</comment>
<keyword evidence="3" id="KW-1185">Reference proteome</keyword>
<evidence type="ECO:0000313" key="3">
    <source>
        <dbReference type="Proteomes" id="UP001595885"/>
    </source>
</evidence>
<protein>
    <submittedName>
        <fullName evidence="2">Glycosyltransferase family 4 protein</fullName>
        <ecNumber evidence="2">2.4.-.-</ecNumber>
    </submittedName>
</protein>
<dbReference type="EMBL" id="JBHSGW010000004">
    <property type="protein sequence ID" value="MFC4739545.1"/>
    <property type="molecule type" value="Genomic_DNA"/>
</dbReference>
<name>A0ABV9P595_9FLAO</name>
<dbReference type="Gene3D" id="3.40.50.2000">
    <property type="entry name" value="Glycogen Phosphorylase B"/>
    <property type="match status" value="2"/>
</dbReference>
<dbReference type="Proteomes" id="UP001595885">
    <property type="component" value="Unassembled WGS sequence"/>
</dbReference>
<evidence type="ECO:0000259" key="1">
    <source>
        <dbReference type="Pfam" id="PF00534"/>
    </source>
</evidence>
<accession>A0ABV9P595</accession>
<dbReference type="EC" id="2.4.-.-" evidence="2"/>
<feature type="domain" description="Glycosyl transferase family 1" evidence="1">
    <location>
        <begin position="200"/>
        <end position="365"/>
    </location>
</feature>
<dbReference type="PANTHER" id="PTHR12526:SF630">
    <property type="entry name" value="GLYCOSYLTRANSFERASE"/>
    <property type="match status" value="1"/>
</dbReference>
<reference evidence="3" key="1">
    <citation type="journal article" date="2019" name="Int. J. Syst. Evol. Microbiol.">
        <title>The Global Catalogue of Microorganisms (GCM) 10K type strain sequencing project: providing services to taxonomists for standard genome sequencing and annotation.</title>
        <authorList>
            <consortium name="The Broad Institute Genomics Platform"/>
            <consortium name="The Broad Institute Genome Sequencing Center for Infectious Disease"/>
            <person name="Wu L."/>
            <person name="Ma J."/>
        </authorList>
    </citation>
    <scope>NUCLEOTIDE SEQUENCE [LARGE SCALE GENOMIC DNA]</scope>
    <source>
        <strain evidence="3">CCUG 50349</strain>
    </source>
</reference>
<proteinExistence type="predicted"/>
<sequence>MKIGIVLPSVPGYSETFFTSKIRGLQANGFEVILFVNNFSKKTNLNCTIIPSPAFSKNKLGNSLLSLYILFKTLIFNFNQVQSLYKLDKKDNLSFSKCIKSIIINSHLLSQKLDWLHFGFGTMVIDRENVAEAIGAKMAVSFRGFDYYVYPIKNKDCYKCLFSKKVKYHVLSDGMKSGLINNSISPDSIVKITPAIDTKKFSSHSELKTKNNFITIARLNWIKGLDYTLEALSILHKRGVDFSYKIVGDGVEKERLKFLVHQLDLNKKVVFLGKLEHDEIKNEMEKATYYIQYSLQEGFCNAALEAQAMGLLCIVSDAEGLSENVINNETGFIVPKRKPELLASKILEAMSLEQNEKETIIKDAKTRIKTNFTIENQINQFVAFYKNN</sequence>
<dbReference type="SUPFAM" id="SSF53756">
    <property type="entry name" value="UDP-Glycosyltransferase/glycogen phosphorylase"/>
    <property type="match status" value="1"/>
</dbReference>
<dbReference type="GO" id="GO:0016757">
    <property type="term" value="F:glycosyltransferase activity"/>
    <property type="evidence" value="ECO:0007669"/>
    <property type="project" value="UniProtKB-KW"/>
</dbReference>